<organism evidence="8 9">
    <name type="scientific">Candidatus Acidiferrum panamense</name>
    <dbReference type="NCBI Taxonomy" id="2741543"/>
    <lineage>
        <taxon>Bacteria</taxon>
        <taxon>Pseudomonadati</taxon>
        <taxon>Acidobacteriota</taxon>
        <taxon>Terriglobia</taxon>
        <taxon>Candidatus Acidiferrales</taxon>
        <taxon>Candidatus Acidiferrum</taxon>
    </lineage>
</organism>
<dbReference type="SUPFAM" id="SSF53474">
    <property type="entry name" value="alpha/beta-Hydrolases"/>
    <property type="match status" value="1"/>
</dbReference>
<dbReference type="InterPro" id="IPR001375">
    <property type="entry name" value="Peptidase_S9_cat"/>
</dbReference>
<sequence length="603" mass="67646">PTQLTQSGHDSSPVWSPDSGTIAFLSSRTGEAQVYLLSLEGGEAQRLTKLSTGAGLVKWSPDGKTIAFTSSVYPDCKDDECNQKRDEEKEKNKVKAHVAEHLLYRHWTHWNERKRSHLLVIPADGGTAPRDLTPGADFDVPPDERGGPGDINFSPDSKELCFTAVTDKLEAISTNGDLFTAPVAGGEIRRITTQPGFDGEPVYSPDGKYIAYHAQLEREYESDRWRVMLYDRQTGKIENLTEGFDRSADELAWSADSKSIYFTAENETEKPLYEMAARPGAEPKKILADTYNVFFSLSGAGKIMAFERTSLTSPAEVFTASGDGSNVRQLTHHNDAILASLEMNPSETFWFDGAEGTKVQAMLIRPPKFDARKKYPLLVLLHGGPQTMWSNSWGYRWNEEVFAASGYVTLMINRRGSTGYGQKFTDDITNDWGGKAYLDVMDGVDYALKKYPFIDGTRMAAAGGSYGGYMADWIATHNGRFKAIISHAGVYDKFAMYATDELWFEEHDMQGTPWSNPDSYRKWAPVSCAGQLGKFKTPTLVICGERDYRVPYTQSLEFFNALQRQDVPSKLVVFPDEGHWILKPQNAQFWYKTFLDWLALYLK</sequence>
<feature type="non-terminal residue" evidence="8">
    <location>
        <position position="1"/>
    </location>
</feature>
<evidence type="ECO:0000256" key="3">
    <source>
        <dbReference type="ARBA" id="ARBA00022729"/>
    </source>
</evidence>
<dbReference type="PANTHER" id="PTHR42776">
    <property type="entry name" value="SERINE PEPTIDASE S9 FAMILY MEMBER"/>
    <property type="match status" value="1"/>
</dbReference>
<evidence type="ECO:0000256" key="6">
    <source>
        <dbReference type="SAM" id="MobiDB-lite"/>
    </source>
</evidence>
<accession>A0A7V8SX11</accession>
<dbReference type="PANTHER" id="PTHR42776:SF13">
    <property type="entry name" value="DIPEPTIDYL-PEPTIDASE 5"/>
    <property type="match status" value="1"/>
</dbReference>
<dbReference type="AlphaFoldDB" id="A0A7V8SX11"/>
<keyword evidence="9" id="KW-1185">Reference proteome</keyword>
<dbReference type="Proteomes" id="UP000567293">
    <property type="component" value="Unassembled WGS sequence"/>
</dbReference>
<feature type="domain" description="Peptidase S9 prolyl oligopeptidase catalytic" evidence="7">
    <location>
        <begin position="393"/>
        <end position="602"/>
    </location>
</feature>
<dbReference type="InterPro" id="IPR029058">
    <property type="entry name" value="AB_hydrolase_fold"/>
</dbReference>
<evidence type="ECO:0000256" key="5">
    <source>
        <dbReference type="ARBA" id="ARBA00022825"/>
    </source>
</evidence>
<protein>
    <submittedName>
        <fullName evidence="8">S9 family peptidase</fullName>
    </submittedName>
</protein>
<dbReference type="GO" id="GO:0006508">
    <property type="term" value="P:proteolysis"/>
    <property type="evidence" value="ECO:0007669"/>
    <property type="project" value="UniProtKB-KW"/>
</dbReference>
<keyword evidence="3" id="KW-0732">Signal</keyword>
<dbReference type="Gene3D" id="3.40.50.1820">
    <property type="entry name" value="alpha/beta hydrolase"/>
    <property type="match status" value="1"/>
</dbReference>
<keyword evidence="5" id="KW-0720">Serine protease</keyword>
<evidence type="ECO:0000313" key="9">
    <source>
        <dbReference type="Proteomes" id="UP000567293"/>
    </source>
</evidence>
<comment type="similarity">
    <text evidence="1">Belongs to the peptidase S9C family.</text>
</comment>
<dbReference type="SUPFAM" id="SSF82171">
    <property type="entry name" value="DPP6 N-terminal domain-like"/>
    <property type="match status" value="1"/>
</dbReference>
<dbReference type="FunFam" id="3.40.50.1820:FF:000028">
    <property type="entry name" value="S9 family peptidase"/>
    <property type="match status" value="1"/>
</dbReference>
<keyword evidence="4" id="KW-0378">Hydrolase</keyword>
<dbReference type="InterPro" id="IPR011042">
    <property type="entry name" value="6-blade_b-propeller_TolB-like"/>
</dbReference>
<dbReference type="EMBL" id="JACDQQ010001076">
    <property type="protein sequence ID" value="MBA0085528.1"/>
    <property type="molecule type" value="Genomic_DNA"/>
</dbReference>
<dbReference type="Pfam" id="PF00326">
    <property type="entry name" value="Peptidase_S9"/>
    <property type="match status" value="1"/>
</dbReference>
<dbReference type="GO" id="GO:0004252">
    <property type="term" value="F:serine-type endopeptidase activity"/>
    <property type="evidence" value="ECO:0007669"/>
    <property type="project" value="TreeGrafter"/>
</dbReference>
<evidence type="ECO:0000259" key="7">
    <source>
        <dbReference type="Pfam" id="PF00326"/>
    </source>
</evidence>
<evidence type="ECO:0000256" key="1">
    <source>
        <dbReference type="ARBA" id="ARBA00010040"/>
    </source>
</evidence>
<reference evidence="8" key="1">
    <citation type="submission" date="2020-06" db="EMBL/GenBank/DDBJ databases">
        <title>Legume-microbial interactions unlock mineral nutrients during tropical forest succession.</title>
        <authorList>
            <person name="Epihov D.Z."/>
        </authorList>
    </citation>
    <scope>NUCLEOTIDE SEQUENCE [LARGE SCALE GENOMIC DNA]</scope>
    <source>
        <strain evidence="8">Pan2503</strain>
    </source>
</reference>
<feature type="region of interest" description="Disordered" evidence="6">
    <location>
        <begin position="130"/>
        <end position="153"/>
    </location>
</feature>
<dbReference type="InterPro" id="IPR011659">
    <property type="entry name" value="WD40"/>
</dbReference>
<keyword evidence="2" id="KW-0645">Protease</keyword>
<evidence type="ECO:0000313" key="8">
    <source>
        <dbReference type="EMBL" id="MBA0085528.1"/>
    </source>
</evidence>
<name>A0A7V8SX11_9BACT</name>
<dbReference type="Gene3D" id="2.120.10.30">
    <property type="entry name" value="TolB, C-terminal domain"/>
    <property type="match status" value="2"/>
</dbReference>
<evidence type="ECO:0000256" key="4">
    <source>
        <dbReference type="ARBA" id="ARBA00022801"/>
    </source>
</evidence>
<gene>
    <name evidence="8" type="ORF">HRJ53_11075</name>
</gene>
<dbReference type="Pfam" id="PF07676">
    <property type="entry name" value="PD40"/>
    <property type="match status" value="3"/>
</dbReference>
<proteinExistence type="inferred from homology"/>
<comment type="caution">
    <text evidence="8">The sequence shown here is derived from an EMBL/GenBank/DDBJ whole genome shotgun (WGS) entry which is preliminary data.</text>
</comment>
<evidence type="ECO:0000256" key="2">
    <source>
        <dbReference type="ARBA" id="ARBA00022670"/>
    </source>
</evidence>